<dbReference type="PANTHER" id="PTHR43245:SF55">
    <property type="entry name" value="NAD(P)-BINDING DOMAIN-CONTAINING PROTEIN"/>
    <property type="match status" value="1"/>
</dbReference>
<dbReference type="EMBL" id="UINC01058702">
    <property type="protein sequence ID" value="SVB81268.1"/>
    <property type="molecule type" value="Genomic_DNA"/>
</dbReference>
<dbReference type="AlphaFoldDB" id="A0A382H1V7"/>
<feature type="domain" description="NAD-dependent epimerase/dehydratase" evidence="1">
    <location>
        <begin position="3"/>
        <end position="191"/>
    </location>
</feature>
<dbReference type="InterPro" id="IPR014710">
    <property type="entry name" value="RmlC-like_jellyroll"/>
</dbReference>
<dbReference type="InterPro" id="IPR001509">
    <property type="entry name" value="Epimerase_deHydtase"/>
</dbReference>
<dbReference type="InterPro" id="IPR029303">
    <property type="entry name" value="CapF_C"/>
</dbReference>
<sequence>MHILVTGSQGFIGKNLVVTLNQLEGFSVDTFDRTNNIKSLESKISSVDAVVHLAGENRSKNDEDFDIGNYQLTKSICLSIENLDKRIPVIFTSTTQAEEDNPYGKSKLAAEIALQALQKKKNNPVIIYRLPGDFGKWSKPNYNSVVATFCHNIANKLPIKVNDPSKSIRLVYIDDVIQSFVEVLKAPDQMAQWGSVEPEYSITLQDLADQIKLFFDSRTTLISERVGEGLTRALYSTYLSFLSPDQFTYEIPFFPDERGMFVEVLKTKDSGQFSFFTVQSGITRGQHFHHSKSEKFIILKGKARFKFRHLITEEKFEIFASSDELKIIETIPGWVHDITNVGENEMIVMLWANEIFNRKEPDTISSEV</sequence>
<evidence type="ECO:0000259" key="2">
    <source>
        <dbReference type="Pfam" id="PF14667"/>
    </source>
</evidence>
<feature type="domain" description="Capsular polysaccharide assembling protein CapF C-terminal" evidence="2">
    <location>
        <begin position="256"/>
        <end position="364"/>
    </location>
</feature>
<gene>
    <name evidence="3" type="ORF">METZ01_LOCUS234122</name>
</gene>
<dbReference type="CDD" id="cd07007">
    <property type="entry name" value="cupin_CapF-like_C"/>
    <property type="match status" value="1"/>
</dbReference>
<protein>
    <recommendedName>
        <fullName evidence="4">NAD-dependent epimerase/dehydratase domain-containing protein</fullName>
    </recommendedName>
</protein>
<dbReference type="InterPro" id="IPR050177">
    <property type="entry name" value="Lipid_A_modif_metabolic_enz"/>
</dbReference>
<evidence type="ECO:0000259" key="1">
    <source>
        <dbReference type="Pfam" id="PF01370"/>
    </source>
</evidence>
<proteinExistence type="predicted"/>
<name>A0A382H1V7_9ZZZZ</name>
<dbReference type="Pfam" id="PF01370">
    <property type="entry name" value="Epimerase"/>
    <property type="match status" value="1"/>
</dbReference>
<dbReference type="SUPFAM" id="SSF51735">
    <property type="entry name" value="NAD(P)-binding Rossmann-fold domains"/>
    <property type="match status" value="1"/>
</dbReference>
<accession>A0A382H1V7</accession>
<dbReference type="Gene3D" id="3.40.50.720">
    <property type="entry name" value="NAD(P)-binding Rossmann-like Domain"/>
    <property type="match status" value="1"/>
</dbReference>
<dbReference type="InterPro" id="IPR011051">
    <property type="entry name" value="RmlC_Cupin_sf"/>
</dbReference>
<dbReference type="Pfam" id="PF14667">
    <property type="entry name" value="Polysacc_synt_C"/>
    <property type="match status" value="1"/>
</dbReference>
<dbReference type="SUPFAM" id="SSF51182">
    <property type="entry name" value="RmlC-like cupins"/>
    <property type="match status" value="1"/>
</dbReference>
<dbReference type="NCBIfam" id="NF047837">
    <property type="entry name" value="UDPAcbARedWbcJ"/>
    <property type="match status" value="1"/>
</dbReference>
<dbReference type="PANTHER" id="PTHR43245">
    <property type="entry name" value="BIFUNCTIONAL POLYMYXIN RESISTANCE PROTEIN ARNA"/>
    <property type="match status" value="1"/>
</dbReference>
<dbReference type="Gene3D" id="2.60.120.10">
    <property type="entry name" value="Jelly Rolls"/>
    <property type="match status" value="1"/>
</dbReference>
<reference evidence="3" key="1">
    <citation type="submission" date="2018-05" db="EMBL/GenBank/DDBJ databases">
        <authorList>
            <person name="Lanie J.A."/>
            <person name="Ng W.-L."/>
            <person name="Kazmierczak K.M."/>
            <person name="Andrzejewski T.M."/>
            <person name="Davidsen T.M."/>
            <person name="Wayne K.J."/>
            <person name="Tettelin H."/>
            <person name="Glass J.I."/>
            <person name="Rusch D."/>
            <person name="Podicherti R."/>
            <person name="Tsui H.-C.T."/>
            <person name="Winkler M.E."/>
        </authorList>
    </citation>
    <scope>NUCLEOTIDE SEQUENCE</scope>
</reference>
<evidence type="ECO:0008006" key="4">
    <source>
        <dbReference type="Google" id="ProtNLM"/>
    </source>
</evidence>
<organism evidence="3">
    <name type="scientific">marine metagenome</name>
    <dbReference type="NCBI Taxonomy" id="408172"/>
    <lineage>
        <taxon>unclassified sequences</taxon>
        <taxon>metagenomes</taxon>
        <taxon>ecological metagenomes</taxon>
    </lineage>
</organism>
<dbReference type="InterPro" id="IPR036291">
    <property type="entry name" value="NAD(P)-bd_dom_sf"/>
</dbReference>
<evidence type="ECO:0000313" key="3">
    <source>
        <dbReference type="EMBL" id="SVB81268.1"/>
    </source>
</evidence>